<name>A0ABR9SGY7_9BURK</name>
<dbReference type="PROSITE" id="PS51257">
    <property type="entry name" value="PROKAR_LIPOPROTEIN"/>
    <property type="match status" value="1"/>
</dbReference>
<dbReference type="EMBL" id="JADDOJ010000057">
    <property type="protein sequence ID" value="MBE7941618.1"/>
    <property type="molecule type" value="Genomic_DNA"/>
</dbReference>
<evidence type="ECO:0000313" key="2">
    <source>
        <dbReference type="EMBL" id="MBE7941618.1"/>
    </source>
</evidence>
<organism evidence="2 3">
    <name type="scientific">Ramlibacter aquaticus</name>
    <dbReference type="NCBI Taxonomy" id="2780094"/>
    <lineage>
        <taxon>Bacteria</taxon>
        <taxon>Pseudomonadati</taxon>
        <taxon>Pseudomonadota</taxon>
        <taxon>Betaproteobacteria</taxon>
        <taxon>Burkholderiales</taxon>
        <taxon>Comamonadaceae</taxon>
        <taxon>Ramlibacter</taxon>
    </lineage>
</organism>
<protein>
    <submittedName>
        <fullName evidence="2">Uncharacterized protein</fullName>
    </submittedName>
</protein>
<feature type="chain" id="PRO_5047485491" evidence="1">
    <location>
        <begin position="21"/>
        <end position="139"/>
    </location>
</feature>
<feature type="signal peptide" evidence="1">
    <location>
        <begin position="1"/>
        <end position="20"/>
    </location>
</feature>
<evidence type="ECO:0000256" key="1">
    <source>
        <dbReference type="SAM" id="SignalP"/>
    </source>
</evidence>
<keyword evidence="1" id="KW-0732">Signal</keyword>
<evidence type="ECO:0000313" key="3">
    <source>
        <dbReference type="Proteomes" id="UP000715965"/>
    </source>
</evidence>
<dbReference type="RefSeq" id="WP_193781154.1">
    <property type="nucleotide sequence ID" value="NZ_JADDOJ010000057.1"/>
</dbReference>
<reference evidence="2 3" key="1">
    <citation type="submission" date="2020-10" db="EMBL/GenBank/DDBJ databases">
        <title>Draft genome of Ramlibacter aquaticus LMG 30558.</title>
        <authorList>
            <person name="Props R."/>
        </authorList>
    </citation>
    <scope>NUCLEOTIDE SEQUENCE [LARGE SCALE GENOMIC DNA]</scope>
    <source>
        <strain evidence="2 3">LMG 30558</strain>
    </source>
</reference>
<gene>
    <name evidence="2" type="ORF">IM725_13645</name>
</gene>
<comment type="caution">
    <text evidence="2">The sequence shown here is derived from an EMBL/GenBank/DDBJ whole genome shotgun (WGS) entry which is preliminary data.</text>
</comment>
<sequence>MKHRFTFAALLLAGACSAGAATPASPDYSGVYDCKGVDKSEGPYTATVNLDAVPAQSENGWRSYNFKMDVPGYGIYRGQAVSRGNQLAIHFALDDPGPKDFGTGLATVSTRGGRTTYTKFYYEPEFKGGNHGTETCMRR</sequence>
<dbReference type="Proteomes" id="UP000715965">
    <property type="component" value="Unassembled WGS sequence"/>
</dbReference>
<accession>A0ABR9SGY7</accession>
<keyword evidence="3" id="KW-1185">Reference proteome</keyword>
<proteinExistence type="predicted"/>